<dbReference type="SUPFAM" id="SSF57889">
    <property type="entry name" value="Cysteine-rich domain"/>
    <property type="match status" value="2"/>
</dbReference>
<sequence>MSDERMKSEVFLRHFLHPHPLILTVADVTGDDRPQCDVCRSDIFSGQTIYRCSHHNCSSDQITLHRECAEMPREISLSSHPQHALIQKQLPYRRIIRVAPMIIPPSCAVCTHMIEGGKGYSCSSSDSCDYHIHIRCAHSMDVVGEPSFTKHPSHPRHELTLLRRPEALLRCDACGVIHRGNSYICTVCPYCINESCAALPLALDCGHLHGHPLSLAYRLPLEYVKYRFKCDVCFKDLSPNNWVYHCGVCRYVAHINCATTTSPLIKNTTDLDPDVIVCPINDIAEEVIGPLVRKLGITAISNDDEIVKSKYKFHNPNHQLRLISSSLCEEKEDEDSCDEDEDDVDLNYPQRAPVLSTWARNIREFGQRYDGMTLHQHPVAYQLTNKLRCSICGIRKVYGTHGFQCDSHKCDFFVCFDLCGKYLRNEDHDIK</sequence>
<dbReference type="PANTHER" id="PTHR46288:SF80">
    <property type="entry name" value="CYSTEINE_HISTIDINE-RICH C1 DOMAIN FAMILY PROTEIN"/>
    <property type="match status" value="1"/>
</dbReference>
<accession>A0ABD1FQQ2</accession>
<dbReference type="EMBL" id="JBEAFC010000012">
    <property type="protein sequence ID" value="KAL1534179.1"/>
    <property type="molecule type" value="Genomic_DNA"/>
</dbReference>
<protein>
    <recommendedName>
        <fullName evidence="2">DC1 domain-containing protein</fullName>
    </recommendedName>
</protein>
<feature type="domain" description="DC1" evidence="2">
    <location>
        <begin position="152"/>
        <end position="197"/>
    </location>
</feature>
<dbReference type="InterPro" id="IPR004146">
    <property type="entry name" value="DC1"/>
</dbReference>
<dbReference type="PANTHER" id="PTHR46288">
    <property type="entry name" value="PHORBOL-ESTER/DAG-TYPE DOMAIN-CONTAINING PROTEIN"/>
    <property type="match status" value="1"/>
</dbReference>
<evidence type="ECO:0000256" key="1">
    <source>
        <dbReference type="ARBA" id="ARBA00022737"/>
    </source>
</evidence>
<evidence type="ECO:0000313" key="3">
    <source>
        <dbReference type="EMBL" id="KAL1534179.1"/>
    </source>
</evidence>
<dbReference type="Proteomes" id="UP001567538">
    <property type="component" value="Unassembled WGS sequence"/>
</dbReference>
<keyword evidence="4" id="KW-1185">Reference proteome</keyword>
<feature type="domain" description="DC1" evidence="2">
    <location>
        <begin position="208"/>
        <end position="258"/>
    </location>
</feature>
<dbReference type="AlphaFoldDB" id="A0ABD1FQQ2"/>
<dbReference type="Pfam" id="PF03107">
    <property type="entry name" value="C1_2"/>
    <property type="match status" value="3"/>
</dbReference>
<organism evidence="3 4">
    <name type="scientific">Salvia divinorum</name>
    <name type="common">Maria pastora</name>
    <name type="synonym">Diviner's sage</name>
    <dbReference type="NCBI Taxonomy" id="28513"/>
    <lineage>
        <taxon>Eukaryota</taxon>
        <taxon>Viridiplantae</taxon>
        <taxon>Streptophyta</taxon>
        <taxon>Embryophyta</taxon>
        <taxon>Tracheophyta</taxon>
        <taxon>Spermatophyta</taxon>
        <taxon>Magnoliopsida</taxon>
        <taxon>eudicotyledons</taxon>
        <taxon>Gunneridae</taxon>
        <taxon>Pentapetalae</taxon>
        <taxon>asterids</taxon>
        <taxon>lamiids</taxon>
        <taxon>Lamiales</taxon>
        <taxon>Lamiaceae</taxon>
        <taxon>Nepetoideae</taxon>
        <taxon>Mentheae</taxon>
        <taxon>Salviinae</taxon>
        <taxon>Salvia</taxon>
        <taxon>Salvia subgen. Calosphace</taxon>
    </lineage>
</organism>
<gene>
    <name evidence="3" type="ORF">AAHA92_30395</name>
</gene>
<keyword evidence="1" id="KW-0677">Repeat</keyword>
<comment type="caution">
    <text evidence="3">The sequence shown here is derived from an EMBL/GenBank/DDBJ whole genome shotgun (WGS) entry which is preliminary data.</text>
</comment>
<name>A0ABD1FQQ2_SALDI</name>
<reference evidence="3 4" key="1">
    <citation type="submission" date="2024-06" db="EMBL/GenBank/DDBJ databases">
        <title>A chromosome level genome sequence of Diviner's sage (Salvia divinorum).</title>
        <authorList>
            <person name="Ford S.A."/>
            <person name="Ro D.-K."/>
            <person name="Ness R.W."/>
            <person name="Phillips M.A."/>
        </authorList>
    </citation>
    <scope>NUCLEOTIDE SEQUENCE [LARGE SCALE GENOMIC DNA]</scope>
    <source>
        <strain evidence="3">SAF-2024a</strain>
        <tissue evidence="3">Leaf</tissue>
    </source>
</reference>
<feature type="domain" description="DC1" evidence="2">
    <location>
        <begin position="15"/>
        <end position="69"/>
    </location>
</feature>
<proteinExistence type="predicted"/>
<dbReference type="InterPro" id="IPR046349">
    <property type="entry name" value="C1-like_sf"/>
</dbReference>
<evidence type="ECO:0000259" key="2">
    <source>
        <dbReference type="Pfam" id="PF03107"/>
    </source>
</evidence>
<evidence type="ECO:0000313" key="4">
    <source>
        <dbReference type="Proteomes" id="UP001567538"/>
    </source>
</evidence>